<evidence type="ECO:0000259" key="6">
    <source>
        <dbReference type="PROSITE" id="PS50089"/>
    </source>
</evidence>
<dbReference type="SMART" id="SM00184">
    <property type="entry name" value="RING"/>
    <property type="match status" value="1"/>
</dbReference>
<dbReference type="PROSITE" id="PS50089">
    <property type="entry name" value="ZF_RING_2"/>
    <property type="match status" value="1"/>
</dbReference>
<dbReference type="InterPro" id="IPR003877">
    <property type="entry name" value="SPRY_dom"/>
</dbReference>
<name>A0A8T3CR36_9TELE</name>
<dbReference type="EMBL" id="JAERUA010000020">
    <property type="protein sequence ID" value="KAI1886270.1"/>
    <property type="molecule type" value="Genomic_DNA"/>
</dbReference>
<dbReference type="AlphaFoldDB" id="A0A8T3CR36"/>
<dbReference type="InterPro" id="IPR003613">
    <property type="entry name" value="Ubox_domain"/>
</dbReference>
<evidence type="ECO:0000313" key="9">
    <source>
        <dbReference type="EMBL" id="KAI1886270.1"/>
    </source>
</evidence>
<reference evidence="9" key="1">
    <citation type="submission" date="2021-01" db="EMBL/GenBank/DDBJ databases">
        <authorList>
            <person name="Zahm M."/>
            <person name="Roques C."/>
            <person name="Cabau C."/>
            <person name="Klopp C."/>
            <person name="Donnadieu C."/>
            <person name="Jouanno E."/>
            <person name="Lampietro C."/>
            <person name="Louis A."/>
            <person name="Herpin A."/>
            <person name="Echchiki A."/>
            <person name="Berthelot C."/>
            <person name="Parey E."/>
            <person name="Roest-Crollius H."/>
            <person name="Braasch I."/>
            <person name="Postlethwait J."/>
            <person name="Bobe J."/>
            <person name="Montfort J."/>
            <person name="Bouchez O."/>
            <person name="Begum T."/>
            <person name="Mejri S."/>
            <person name="Adams A."/>
            <person name="Chen W.-J."/>
            <person name="Guiguen Y."/>
        </authorList>
    </citation>
    <scope>NUCLEOTIDE SEQUENCE</scope>
    <source>
        <tissue evidence="9">Blood</tissue>
    </source>
</reference>
<dbReference type="SUPFAM" id="SSF57845">
    <property type="entry name" value="B-box zinc-binding domain"/>
    <property type="match status" value="1"/>
</dbReference>
<dbReference type="SUPFAM" id="SSF49899">
    <property type="entry name" value="Concanavalin A-like lectins/glucanases"/>
    <property type="match status" value="1"/>
</dbReference>
<dbReference type="GO" id="GO:0008270">
    <property type="term" value="F:zinc ion binding"/>
    <property type="evidence" value="ECO:0007669"/>
    <property type="project" value="UniProtKB-KW"/>
</dbReference>
<keyword evidence="5" id="KW-0175">Coiled coil</keyword>
<dbReference type="SMART" id="SM00449">
    <property type="entry name" value="SPRY"/>
    <property type="match status" value="1"/>
</dbReference>
<evidence type="ECO:0000256" key="1">
    <source>
        <dbReference type="ARBA" id="ARBA00022723"/>
    </source>
</evidence>
<dbReference type="InterPro" id="IPR027370">
    <property type="entry name" value="Znf-RING_euk"/>
</dbReference>
<feature type="coiled-coil region" evidence="5">
    <location>
        <begin position="141"/>
        <end position="240"/>
    </location>
</feature>
<dbReference type="GO" id="GO:0004842">
    <property type="term" value="F:ubiquitin-protein transferase activity"/>
    <property type="evidence" value="ECO:0007669"/>
    <property type="project" value="InterPro"/>
</dbReference>
<feature type="domain" description="RING-type" evidence="6">
    <location>
        <begin position="22"/>
        <end position="62"/>
    </location>
</feature>
<dbReference type="Pfam" id="PF13765">
    <property type="entry name" value="PRY"/>
    <property type="match status" value="1"/>
</dbReference>
<dbReference type="InterPro" id="IPR043136">
    <property type="entry name" value="B30.2/SPRY_sf"/>
</dbReference>
<keyword evidence="2 4" id="KW-0863">Zinc-finger</keyword>
<protein>
    <recommendedName>
        <fullName evidence="11">Zinc-binding protein A33-like</fullName>
    </recommendedName>
</protein>
<dbReference type="Pfam" id="PF00643">
    <property type="entry name" value="zf-B_box"/>
    <property type="match status" value="1"/>
</dbReference>
<dbReference type="InterPro" id="IPR050143">
    <property type="entry name" value="TRIM/RBCC"/>
</dbReference>
<keyword evidence="10" id="KW-1185">Reference proteome</keyword>
<dbReference type="InterPro" id="IPR001870">
    <property type="entry name" value="B30.2/SPRY"/>
</dbReference>
<evidence type="ECO:0000256" key="2">
    <source>
        <dbReference type="ARBA" id="ARBA00022771"/>
    </source>
</evidence>
<dbReference type="Pfam" id="PF13445">
    <property type="entry name" value="zf-RING_UBOX"/>
    <property type="match status" value="1"/>
</dbReference>
<dbReference type="InterPro" id="IPR013083">
    <property type="entry name" value="Znf_RING/FYVE/PHD"/>
</dbReference>
<dbReference type="PANTHER" id="PTHR24103">
    <property type="entry name" value="E3 UBIQUITIN-PROTEIN LIGASE TRIM"/>
    <property type="match status" value="1"/>
</dbReference>
<dbReference type="InterPro" id="IPR006574">
    <property type="entry name" value="PRY"/>
</dbReference>
<evidence type="ECO:0000256" key="4">
    <source>
        <dbReference type="PROSITE-ProRule" id="PRU00024"/>
    </source>
</evidence>
<keyword evidence="1" id="KW-0479">Metal-binding</keyword>
<dbReference type="Gene3D" id="2.60.120.920">
    <property type="match status" value="1"/>
</dbReference>
<dbReference type="InterPro" id="IPR001841">
    <property type="entry name" value="Znf_RING"/>
</dbReference>
<evidence type="ECO:0000256" key="5">
    <source>
        <dbReference type="SAM" id="Coils"/>
    </source>
</evidence>
<dbReference type="FunFam" id="2.60.120.920:FF:000004">
    <property type="entry name" value="Butyrophilin subfamily 1 member A1"/>
    <property type="match status" value="1"/>
</dbReference>
<dbReference type="Proteomes" id="UP000829720">
    <property type="component" value="Unassembled WGS sequence"/>
</dbReference>
<dbReference type="OrthoDB" id="6105938at2759"/>
<gene>
    <name evidence="9" type="ORF">AGOR_G00212270</name>
</gene>
<feature type="domain" description="B30.2/SPRY" evidence="8">
    <location>
        <begin position="280"/>
        <end position="472"/>
    </location>
</feature>
<evidence type="ECO:0000313" key="10">
    <source>
        <dbReference type="Proteomes" id="UP000829720"/>
    </source>
</evidence>
<dbReference type="GO" id="GO:0016567">
    <property type="term" value="P:protein ubiquitination"/>
    <property type="evidence" value="ECO:0007669"/>
    <property type="project" value="InterPro"/>
</dbReference>
<evidence type="ECO:0008006" key="11">
    <source>
        <dbReference type="Google" id="ProtNLM"/>
    </source>
</evidence>
<dbReference type="Pfam" id="PF00622">
    <property type="entry name" value="SPRY"/>
    <property type="match status" value="1"/>
</dbReference>
<dbReference type="SUPFAM" id="SSF57850">
    <property type="entry name" value="RING/U-box"/>
    <property type="match status" value="1"/>
</dbReference>
<dbReference type="InterPro" id="IPR013320">
    <property type="entry name" value="ConA-like_dom_sf"/>
</dbReference>
<sequence length="475" mass="54213">MAECSYGDSNDRPSLLEEDLSCPVCRDIFREPVLLSCSHSFCRGCLEHSWEQKRIHECPVCRKKCDGEQPIPNRALKNTCESYQKEKGWRVPTASEALCGLHRRELVLFCMKDEEPVCVDCVTLHRGHELYPLEQGVPFCKGELDEKIEILEQKVEYLKRLKQKYNDITGYIQNQAQQAEKQIKMEFERLHKVLQEEEASRIAALREEEELKKKLMRDRVNSLTRDLHALSENIQSVKREMGAETLPFLQNFQALKRRAQWIKEDPPRVSGMLIDVAKHLGSLGFQVWEKVKSHITYRSVVMDPNTASPWLSLSADMSSVCASQERQPLPDNAERFDPCVFVLGSTRLTAGRHRWDISVGDNPKWIVGVCKESVARKRKFTVTTGGGVWTIGLSKGVYNALTTPRTPLALDRRLETVRVKVNVEKGEVSFWDPSDMKHICTFTDTFDQPVYPIFGPGLHNTPMAILPGKLTVSQA</sequence>
<dbReference type="Gene3D" id="3.30.160.60">
    <property type="entry name" value="Classic Zinc Finger"/>
    <property type="match status" value="1"/>
</dbReference>
<dbReference type="PROSITE" id="PS00518">
    <property type="entry name" value="ZF_RING_1"/>
    <property type="match status" value="1"/>
</dbReference>
<proteinExistence type="predicted"/>
<evidence type="ECO:0000259" key="7">
    <source>
        <dbReference type="PROSITE" id="PS50119"/>
    </source>
</evidence>
<dbReference type="Gene3D" id="3.30.40.10">
    <property type="entry name" value="Zinc/RING finger domain, C3HC4 (zinc finger)"/>
    <property type="match status" value="1"/>
</dbReference>
<dbReference type="SMART" id="SM00504">
    <property type="entry name" value="Ubox"/>
    <property type="match status" value="1"/>
</dbReference>
<dbReference type="InterPro" id="IPR000315">
    <property type="entry name" value="Znf_B-box"/>
</dbReference>
<feature type="domain" description="B box-type" evidence="7">
    <location>
        <begin position="94"/>
        <end position="133"/>
    </location>
</feature>
<dbReference type="PRINTS" id="PR01407">
    <property type="entry name" value="BUTYPHLNCDUF"/>
</dbReference>
<dbReference type="SMART" id="SM00336">
    <property type="entry name" value="BBOX"/>
    <property type="match status" value="1"/>
</dbReference>
<dbReference type="InterPro" id="IPR017907">
    <property type="entry name" value="Znf_RING_CS"/>
</dbReference>
<accession>A0A8T3CR36</accession>
<organism evidence="9 10">
    <name type="scientific">Albula goreensis</name>
    <dbReference type="NCBI Taxonomy" id="1534307"/>
    <lineage>
        <taxon>Eukaryota</taxon>
        <taxon>Metazoa</taxon>
        <taxon>Chordata</taxon>
        <taxon>Craniata</taxon>
        <taxon>Vertebrata</taxon>
        <taxon>Euteleostomi</taxon>
        <taxon>Actinopterygii</taxon>
        <taxon>Neopterygii</taxon>
        <taxon>Teleostei</taxon>
        <taxon>Albuliformes</taxon>
        <taxon>Albulidae</taxon>
        <taxon>Albula</taxon>
    </lineage>
</organism>
<dbReference type="PROSITE" id="PS50119">
    <property type="entry name" value="ZF_BBOX"/>
    <property type="match status" value="1"/>
</dbReference>
<dbReference type="InterPro" id="IPR003879">
    <property type="entry name" value="Butyrophylin_SPRY"/>
</dbReference>
<dbReference type="CDD" id="cd12893">
    <property type="entry name" value="SPRY_PRY_TRIM35"/>
    <property type="match status" value="1"/>
</dbReference>
<evidence type="ECO:0000259" key="8">
    <source>
        <dbReference type="PROSITE" id="PS50188"/>
    </source>
</evidence>
<keyword evidence="3" id="KW-0862">Zinc</keyword>
<evidence type="ECO:0000256" key="3">
    <source>
        <dbReference type="ARBA" id="ARBA00022833"/>
    </source>
</evidence>
<comment type="caution">
    <text evidence="9">The sequence shown here is derived from an EMBL/GenBank/DDBJ whole genome shotgun (WGS) entry which is preliminary data.</text>
</comment>
<dbReference type="SMART" id="SM00589">
    <property type="entry name" value="PRY"/>
    <property type="match status" value="1"/>
</dbReference>
<dbReference type="PROSITE" id="PS50188">
    <property type="entry name" value="B302_SPRY"/>
    <property type="match status" value="1"/>
</dbReference>